<organism evidence="2 3">
    <name type="scientific">Dyella solisilvae</name>
    <dbReference type="NCBI Taxonomy" id="1920168"/>
    <lineage>
        <taxon>Bacteria</taxon>
        <taxon>Pseudomonadati</taxon>
        <taxon>Pseudomonadota</taxon>
        <taxon>Gammaproteobacteria</taxon>
        <taxon>Lysobacterales</taxon>
        <taxon>Rhodanobacteraceae</taxon>
        <taxon>Dyella</taxon>
    </lineage>
</organism>
<evidence type="ECO:0000313" key="2">
    <source>
        <dbReference type="EMBL" id="RDI99451.1"/>
    </source>
</evidence>
<feature type="transmembrane region" description="Helical" evidence="1">
    <location>
        <begin position="144"/>
        <end position="161"/>
    </location>
</feature>
<comment type="caution">
    <text evidence="2">The sequence shown here is derived from an EMBL/GenBank/DDBJ whole genome shotgun (WGS) entry which is preliminary data.</text>
</comment>
<feature type="transmembrane region" description="Helical" evidence="1">
    <location>
        <begin position="339"/>
        <end position="359"/>
    </location>
</feature>
<sequence length="521" mass="58354">MGLATGAADPRRLEGWAIWSLVALFVAYYAIYILRHCDFNNDDLDNFLLMRRMALWPFLLTPTDVHFVPGHRLLTWLVYHLAPMNFGVAVAVLMAFHVGTLVYLNRICRLLALERGGQVIVGLYAVSCLVAFGLIWWAHAQHRAPYVFLGMVAVFHYLAWLRRGGRSHIAIAAICTVLAMAFYEKAVLIPVHMLVFGWLTRERPWGRDALRLAAPPLALLCVSALYVVLYIRLNQPGLADQVIQIRSLKMAVLAQYINQPAELEKLRAMRPLLLRWHLFLLSCRTELEFLKQMLGAVTGLSSEGNRDLPLGGLGPRGWLALCLAGAFASFSVWKFPRTWVVLLGLPLVLALDFAPIAFSSRGTLLGFQTAHFERFLYEEWHIVALFAVAWWHCVLSTNPEFKNGRLAWSAALAGVAAYGVINAVNLHATGHSQWSMLWFMNQSHDYAHNLRAGLSSIDESRPSFVNSDVPKCMSLLQLVKDTRTLLPLYRPDARFDAPDAAYRVAPDGRIVGLSANTGRAP</sequence>
<reference evidence="2 3" key="1">
    <citation type="submission" date="2018-07" db="EMBL/GenBank/DDBJ databases">
        <title>Dyella solisilvae sp. nov., isolated from the pine and broad-leaved mixed forest soil.</title>
        <authorList>
            <person name="Gao Z."/>
            <person name="Qiu L."/>
        </authorList>
    </citation>
    <scope>NUCLEOTIDE SEQUENCE [LARGE SCALE GENOMIC DNA]</scope>
    <source>
        <strain evidence="2 3">DHG54</strain>
    </source>
</reference>
<keyword evidence="1" id="KW-0812">Transmembrane</keyword>
<feature type="transmembrane region" description="Helical" evidence="1">
    <location>
        <begin position="116"/>
        <end position="138"/>
    </location>
</feature>
<protein>
    <recommendedName>
        <fullName evidence="4">Glycosyltransferase RgtA/B/C/D-like domain-containing protein</fullName>
    </recommendedName>
</protein>
<feature type="transmembrane region" description="Helical" evidence="1">
    <location>
        <begin position="86"/>
        <end position="104"/>
    </location>
</feature>
<gene>
    <name evidence="2" type="ORF">DVT68_00895</name>
</gene>
<feature type="transmembrane region" description="Helical" evidence="1">
    <location>
        <begin position="16"/>
        <end position="34"/>
    </location>
</feature>
<feature type="transmembrane region" description="Helical" evidence="1">
    <location>
        <begin position="209"/>
        <end position="231"/>
    </location>
</feature>
<evidence type="ECO:0000256" key="1">
    <source>
        <dbReference type="SAM" id="Phobius"/>
    </source>
</evidence>
<dbReference type="OrthoDB" id="5942536at2"/>
<dbReference type="AlphaFoldDB" id="A0A370K9X4"/>
<keyword evidence="1" id="KW-1133">Transmembrane helix</keyword>
<feature type="transmembrane region" description="Helical" evidence="1">
    <location>
        <begin position="168"/>
        <end position="189"/>
    </location>
</feature>
<keyword evidence="1" id="KW-0472">Membrane</keyword>
<feature type="transmembrane region" description="Helical" evidence="1">
    <location>
        <begin position="380"/>
        <end position="399"/>
    </location>
</feature>
<dbReference type="EMBL" id="QQSY01000001">
    <property type="protein sequence ID" value="RDI99451.1"/>
    <property type="molecule type" value="Genomic_DNA"/>
</dbReference>
<feature type="transmembrane region" description="Helical" evidence="1">
    <location>
        <begin position="405"/>
        <end position="426"/>
    </location>
</feature>
<feature type="transmembrane region" description="Helical" evidence="1">
    <location>
        <begin position="55"/>
        <end position="74"/>
    </location>
</feature>
<keyword evidence="3" id="KW-1185">Reference proteome</keyword>
<accession>A0A370K9X4</accession>
<proteinExistence type="predicted"/>
<evidence type="ECO:0008006" key="4">
    <source>
        <dbReference type="Google" id="ProtNLM"/>
    </source>
</evidence>
<dbReference type="RefSeq" id="WP_114823193.1">
    <property type="nucleotide sequence ID" value="NZ_QQSY01000001.1"/>
</dbReference>
<dbReference type="Proteomes" id="UP000254711">
    <property type="component" value="Unassembled WGS sequence"/>
</dbReference>
<name>A0A370K9X4_9GAMM</name>
<evidence type="ECO:0000313" key="3">
    <source>
        <dbReference type="Proteomes" id="UP000254711"/>
    </source>
</evidence>